<dbReference type="Proteomes" id="UP000033572">
    <property type="component" value="Unassembled WGS sequence"/>
</dbReference>
<dbReference type="KEGG" id="mfol:DXT68_01130"/>
<reference evidence="1 2" key="1">
    <citation type="submission" date="2015-02" db="EMBL/GenBank/DDBJ databases">
        <title>Draft genome sequences of ten Microbacterium spp. with emphasis on heavy metal contaminated environments.</title>
        <authorList>
            <person name="Corretto E."/>
        </authorList>
    </citation>
    <scope>NUCLEOTIDE SEQUENCE [LARGE SCALE GENOMIC DNA]</scope>
    <source>
        <strain evidence="1 2">DSM 12966</strain>
    </source>
</reference>
<name>A0A0F0L007_9MICO</name>
<evidence type="ECO:0000313" key="1">
    <source>
        <dbReference type="EMBL" id="KJL26039.1"/>
    </source>
</evidence>
<dbReference type="EMBL" id="JYIU01000024">
    <property type="protein sequence ID" value="KJL26039.1"/>
    <property type="molecule type" value="Genomic_DNA"/>
</dbReference>
<keyword evidence="2" id="KW-1185">Reference proteome</keyword>
<gene>
    <name evidence="1" type="ORF">RN50_00324</name>
</gene>
<accession>A0A0F0L007</accession>
<organism evidence="1 2">
    <name type="scientific">Microbacterium foliorum</name>
    <dbReference type="NCBI Taxonomy" id="104336"/>
    <lineage>
        <taxon>Bacteria</taxon>
        <taxon>Bacillati</taxon>
        <taxon>Actinomycetota</taxon>
        <taxon>Actinomycetes</taxon>
        <taxon>Micrococcales</taxon>
        <taxon>Microbacteriaceae</taxon>
        <taxon>Microbacterium</taxon>
    </lineage>
</organism>
<protein>
    <submittedName>
        <fullName evidence="1">Uncharacterized protein</fullName>
    </submittedName>
</protein>
<proteinExistence type="predicted"/>
<comment type="caution">
    <text evidence="1">The sequence shown here is derived from an EMBL/GenBank/DDBJ whole genome shotgun (WGS) entry which is preliminary data.</text>
</comment>
<dbReference type="PATRIC" id="fig|104336.4.peg.336"/>
<dbReference type="AlphaFoldDB" id="A0A0F0L007"/>
<sequence length="188" mass="21138">MQLGDGLAIVEEVGRFRRGERRGEDGRIRIDVEWREISPWAVENGLLTIFPLARSDGSDDAEEKMTALHRSLEMDFVHYFGGGGFHAESPLDPDDGYGARLSRDPRITLPRAVWRVSDYAFTLVRAADPQAAGATTLSLHMFPADWRWPDRTNANTKRAASRRRRMAKQVQEVEIDWTWPVGADGSGA</sequence>
<evidence type="ECO:0000313" key="2">
    <source>
        <dbReference type="Proteomes" id="UP000033572"/>
    </source>
</evidence>